<protein>
    <submittedName>
        <fullName evidence="1">PQQ-binding-like beta-propeller repeat protein</fullName>
    </submittedName>
</protein>
<accession>A0ABU4B998</accession>
<organism evidence="1 2">
    <name type="scientific">Rhodococcoides yunnanense</name>
    <dbReference type="NCBI Taxonomy" id="278209"/>
    <lineage>
        <taxon>Bacteria</taxon>
        <taxon>Bacillati</taxon>
        <taxon>Actinomycetota</taxon>
        <taxon>Actinomycetes</taxon>
        <taxon>Mycobacteriales</taxon>
        <taxon>Nocardiaceae</taxon>
        <taxon>Rhodococcoides</taxon>
    </lineage>
</organism>
<comment type="caution">
    <text evidence="1">The sequence shown here is derived from an EMBL/GenBank/DDBJ whole genome shotgun (WGS) entry which is preliminary data.</text>
</comment>
<evidence type="ECO:0000313" key="1">
    <source>
        <dbReference type="EMBL" id="MDV6260773.1"/>
    </source>
</evidence>
<name>A0ABU4B998_9NOCA</name>
<dbReference type="InterPro" id="IPR011044">
    <property type="entry name" value="Quino_amine_DH_bsu"/>
</dbReference>
<dbReference type="RefSeq" id="WP_317563517.1">
    <property type="nucleotide sequence ID" value="NZ_JAWLJX010000001.1"/>
</dbReference>
<dbReference type="Gene3D" id="2.130.10.10">
    <property type="entry name" value="YVTN repeat-like/Quinoprotein amine dehydrogenase"/>
    <property type="match status" value="1"/>
</dbReference>
<keyword evidence="2" id="KW-1185">Reference proteome</keyword>
<evidence type="ECO:0000313" key="2">
    <source>
        <dbReference type="Proteomes" id="UP001185755"/>
    </source>
</evidence>
<sequence>MKLTRNERWKLIALGSALVVGAAFIAVRVASDEPDTPAPGAEQAVVAGSLDTPPEPAWTADVRTLSDNGGDVLLAMPTGLGQYYGYGGFLSGDDVMIGATGYPLPSADPSSGTEVGAVTLVGMNPANGAPLWKMPIGRVSQCASELESVLLACWGDRRVVSIDTSDGALVADVGTDFDVNGARIVDQTVFVSGNLDGTPVLTKGTPTAIESDFRRTFERFGDFSSVYVTPDRKSVISTSRGDGTPQYIYSIFDLDSGAERFTYEGDSVQSVGNGLFLSSIGSESGTVGTQNLLAADGSVIRAIPRPSYGTSMYPSSPLDRPPMFLGDGAYDPNNGDELWRNPAMVQSEFSGTQSAVAAVIGRVVIVTDPEAKTLTGLDIDDGTERWVTPWEDAYWVRGGLTDGKSFVFGDYQGTHSIDARTGEIGWSIPQPEGVDPARVVVSTAAGHMTRSWDNQFTVYR</sequence>
<gene>
    <name evidence="1" type="ORF">R3P96_05415</name>
</gene>
<proteinExistence type="predicted"/>
<reference evidence="1 2" key="1">
    <citation type="submission" date="2023-10" db="EMBL/GenBank/DDBJ databases">
        <title>Development of a sustainable strategy for remediation of hydrocarbon-contaminated territories based on the waste exchange concept.</title>
        <authorList>
            <person name="Krivoruchko A."/>
        </authorList>
    </citation>
    <scope>NUCLEOTIDE SEQUENCE [LARGE SCALE GENOMIC DNA]</scope>
    <source>
        <strain evidence="1 2">IEGM 1323</strain>
    </source>
</reference>
<dbReference type="Proteomes" id="UP001185755">
    <property type="component" value="Unassembled WGS sequence"/>
</dbReference>
<dbReference type="InterPro" id="IPR015943">
    <property type="entry name" value="WD40/YVTN_repeat-like_dom_sf"/>
</dbReference>
<dbReference type="EMBL" id="JAWLJX010000001">
    <property type="protein sequence ID" value="MDV6260773.1"/>
    <property type="molecule type" value="Genomic_DNA"/>
</dbReference>
<dbReference type="SUPFAM" id="SSF50969">
    <property type="entry name" value="YVTN repeat-like/Quinoprotein amine dehydrogenase"/>
    <property type="match status" value="1"/>
</dbReference>